<name>A0AAV0ZTI6_VICFA</name>
<evidence type="ECO:0000313" key="1">
    <source>
        <dbReference type="EMBL" id="CAI8601781.1"/>
    </source>
</evidence>
<protein>
    <submittedName>
        <fullName evidence="1">Uncharacterized protein</fullName>
    </submittedName>
</protein>
<keyword evidence="2" id="KW-1185">Reference proteome</keyword>
<organism evidence="1 2">
    <name type="scientific">Vicia faba</name>
    <name type="common">Broad bean</name>
    <name type="synonym">Faba vulgaris</name>
    <dbReference type="NCBI Taxonomy" id="3906"/>
    <lineage>
        <taxon>Eukaryota</taxon>
        <taxon>Viridiplantae</taxon>
        <taxon>Streptophyta</taxon>
        <taxon>Embryophyta</taxon>
        <taxon>Tracheophyta</taxon>
        <taxon>Spermatophyta</taxon>
        <taxon>Magnoliopsida</taxon>
        <taxon>eudicotyledons</taxon>
        <taxon>Gunneridae</taxon>
        <taxon>Pentapetalae</taxon>
        <taxon>rosids</taxon>
        <taxon>fabids</taxon>
        <taxon>Fabales</taxon>
        <taxon>Fabaceae</taxon>
        <taxon>Papilionoideae</taxon>
        <taxon>50 kb inversion clade</taxon>
        <taxon>NPAAA clade</taxon>
        <taxon>Hologalegina</taxon>
        <taxon>IRL clade</taxon>
        <taxon>Fabeae</taxon>
        <taxon>Vicia</taxon>
    </lineage>
</organism>
<dbReference type="AlphaFoldDB" id="A0AAV0ZTI6"/>
<sequence length="182" mass="20409">MEFTTNGRKFVLWGAKTPSFKLINNKTFAEAVNKGAELCFLSTSNATYSFEVNTCHTMSTQSQTHVLPEAIATMIIKYADIFEELVVLPPIHSGFNHKIPLKEGSNLSTYALIVCSIKRVSNTYGNKSLMHLFNMSGYPNLLFFILAADALSRKEGVELLALFLTNPSLDLWESIKSDWHHD</sequence>
<accession>A0AAV0ZTI6</accession>
<proteinExistence type="predicted"/>
<reference evidence="1 2" key="1">
    <citation type="submission" date="2023-01" db="EMBL/GenBank/DDBJ databases">
        <authorList>
            <person name="Kreplak J."/>
        </authorList>
    </citation>
    <scope>NUCLEOTIDE SEQUENCE [LARGE SCALE GENOMIC DNA]</scope>
</reference>
<dbReference type="EMBL" id="OX451738">
    <property type="protein sequence ID" value="CAI8601781.1"/>
    <property type="molecule type" value="Genomic_DNA"/>
</dbReference>
<dbReference type="Proteomes" id="UP001157006">
    <property type="component" value="Chromosome 3"/>
</dbReference>
<gene>
    <name evidence="1" type="ORF">VFH_III011000</name>
</gene>
<evidence type="ECO:0000313" key="2">
    <source>
        <dbReference type="Proteomes" id="UP001157006"/>
    </source>
</evidence>